<reference evidence="1 2" key="1">
    <citation type="submission" date="2023-07" db="EMBL/GenBank/DDBJ databases">
        <title>Sorghum-associated microbial communities from plants grown in Nebraska, USA.</title>
        <authorList>
            <person name="Schachtman D."/>
        </authorList>
    </citation>
    <scope>NUCLEOTIDE SEQUENCE [LARGE SCALE GENOMIC DNA]</scope>
    <source>
        <strain evidence="1 2">DS1039</strain>
    </source>
</reference>
<keyword evidence="2" id="KW-1185">Reference proteome</keyword>
<comment type="caution">
    <text evidence="1">The sequence shown here is derived from an EMBL/GenBank/DDBJ whole genome shotgun (WGS) entry which is preliminary data.</text>
</comment>
<accession>A0ABU1KYS7</accession>
<gene>
    <name evidence="1" type="ORF">J2776_002831</name>
</gene>
<sequence>MHYIIRAIQAENLVPVGSPATIASEKFSSAVPHGTDGQSVLPMARASADRLSLHVHVALDSMRRGFGNVAATQTLAQVMFLSESLASHGYGMVSRSGVGRAEAAIVGAYERGRQQNVWCFDAEDFETFAAIVTIFDYQLQNAPLSAHILANAQFEQRRTGEFAVQRVAECAWESGFPRCTSAACNVATVDSGHVSSISIFDMG</sequence>
<dbReference type="RefSeq" id="WP_310066546.1">
    <property type="nucleotide sequence ID" value="NZ_JAVDQN010000002.1"/>
</dbReference>
<proteinExistence type="predicted"/>
<name>A0ABU1KYS7_9BURK</name>
<evidence type="ECO:0000313" key="1">
    <source>
        <dbReference type="EMBL" id="MDR6376131.1"/>
    </source>
</evidence>
<protein>
    <submittedName>
        <fullName evidence="1">Uncharacterized protein</fullName>
    </submittedName>
</protein>
<evidence type="ECO:0000313" key="2">
    <source>
        <dbReference type="Proteomes" id="UP001185254"/>
    </source>
</evidence>
<organism evidence="1 2">
    <name type="scientific">Paraburkholderia caledonica</name>
    <dbReference type="NCBI Taxonomy" id="134536"/>
    <lineage>
        <taxon>Bacteria</taxon>
        <taxon>Pseudomonadati</taxon>
        <taxon>Pseudomonadota</taxon>
        <taxon>Betaproteobacteria</taxon>
        <taxon>Burkholderiales</taxon>
        <taxon>Burkholderiaceae</taxon>
        <taxon>Paraburkholderia</taxon>
    </lineage>
</organism>
<dbReference type="EMBL" id="JAVDQN010000002">
    <property type="protein sequence ID" value="MDR6376131.1"/>
    <property type="molecule type" value="Genomic_DNA"/>
</dbReference>
<dbReference type="Proteomes" id="UP001185254">
    <property type="component" value="Unassembled WGS sequence"/>
</dbReference>